<organism evidence="3 4">
    <name type="scientific">Coccomyxa viridis</name>
    <dbReference type="NCBI Taxonomy" id="1274662"/>
    <lineage>
        <taxon>Eukaryota</taxon>
        <taxon>Viridiplantae</taxon>
        <taxon>Chlorophyta</taxon>
        <taxon>core chlorophytes</taxon>
        <taxon>Trebouxiophyceae</taxon>
        <taxon>Trebouxiophyceae incertae sedis</taxon>
        <taxon>Coccomyxaceae</taxon>
        <taxon>Coccomyxa</taxon>
    </lineage>
</organism>
<comment type="caution">
    <text evidence="3">The sequence shown here is derived from an EMBL/GenBank/DDBJ whole genome shotgun (WGS) entry which is preliminary data.</text>
</comment>
<dbReference type="Proteomes" id="UP001314263">
    <property type="component" value="Unassembled WGS sequence"/>
</dbReference>
<feature type="domain" description="Phospholipid/glycerol acyltransferase" evidence="2">
    <location>
        <begin position="591"/>
        <end position="706"/>
    </location>
</feature>
<feature type="compositionally biased region" description="Basic and acidic residues" evidence="1">
    <location>
        <begin position="471"/>
        <end position="480"/>
    </location>
</feature>
<dbReference type="InterPro" id="IPR002123">
    <property type="entry name" value="Plipid/glycerol_acylTrfase"/>
</dbReference>
<dbReference type="CDD" id="cd07987">
    <property type="entry name" value="LPLAT_MGAT-like"/>
    <property type="match status" value="1"/>
</dbReference>
<dbReference type="SMART" id="SM00563">
    <property type="entry name" value="PlsC"/>
    <property type="match status" value="1"/>
</dbReference>
<dbReference type="GO" id="GO:0016746">
    <property type="term" value="F:acyltransferase activity"/>
    <property type="evidence" value="ECO:0007669"/>
    <property type="project" value="InterPro"/>
</dbReference>
<dbReference type="InterPro" id="IPR029058">
    <property type="entry name" value="AB_hydrolase_fold"/>
</dbReference>
<dbReference type="SUPFAM" id="SSF53474">
    <property type="entry name" value="alpha/beta-Hydrolases"/>
    <property type="match status" value="1"/>
</dbReference>
<dbReference type="AlphaFoldDB" id="A0AAV1HXD6"/>
<dbReference type="InterPro" id="IPR000073">
    <property type="entry name" value="AB_hydrolase_1"/>
</dbReference>
<proteinExistence type="predicted"/>
<protein>
    <recommendedName>
        <fullName evidence="2">Phospholipid/glycerol acyltransferase domain-containing protein</fullName>
    </recommendedName>
</protein>
<evidence type="ECO:0000256" key="1">
    <source>
        <dbReference type="SAM" id="MobiDB-lite"/>
    </source>
</evidence>
<name>A0AAV1HXD6_9CHLO</name>
<keyword evidence="4" id="KW-1185">Reference proteome</keyword>
<dbReference type="PANTHER" id="PTHR22753">
    <property type="entry name" value="TRANSMEMBRANE PROTEIN 68"/>
    <property type="match status" value="1"/>
</dbReference>
<feature type="compositionally biased region" description="Polar residues" evidence="1">
    <location>
        <begin position="512"/>
        <end position="526"/>
    </location>
</feature>
<feature type="region of interest" description="Disordered" evidence="1">
    <location>
        <begin position="470"/>
        <end position="548"/>
    </location>
</feature>
<evidence type="ECO:0000313" key="4">
    <source>
        <dbReference type="Proteomes" id="UP001314263"/>
    </source>
</evidence>
<reference evidence="3 4" key="1">
    <citation type="submission" date="2023-10" db="EMBL/GenBank/DDBJ databases">
        <authorList>
            <person name="Maclean D."/>
            <person name="Macfadyen A."/>
        </authorList>
    </citation>
    <scope>NUCLEOTIDE SEQUENCE [LARGE SCALE GENOMIC DNA]</scope>
</reference>
<dbReference type="EMBL" id="CAUYUE010000003">
    <property type="protein sequence ID" value="CAK0758523.1"/>
    <property type="molecule type" value="Genomic_DNA"/>
</dbReference>
<accession>A0AAV1HXD6</accession>
<evidence type="ECO:0000313" key="3">
    <source>
        <dbReference type="EMBL" id="CAK0758523.1"/>
    </source>
</evidence>
<feature type="region of interest" description="Disordered" evidence="1">
    <location>
        <begin position="388"/>
        <end position="423"/>
    </location>
</feature>
<evidence type="ECO:0000259" key="2">
    <source>
        <dbReference type="SMART" id="SM00563"/>
    </source>
</evidence>
<gene>
    <name evidence="3" type="ORF">CVIRNUC_002626</name>
</gene>
<sequence length="846" mass="90033">MHAHTALCESPLKCCSSIWSCHTSCRTPFLTGQPRGRVHTRKHASVSSRRGRASMLLAAAMTGQGVRLLNPTASDNHLELPLMIYFPGSDGTGNSVAPQLPGLTAAGFDVRCLYIPATNRSEWGDLTRQTIQLLRDTLTKSPSNKQVTIVAESFGGCLGLRVAAAAPELVERLVLVNPATSFARALGGLPGVIAGTNLLSLFPEPLYQLAQAVLVPLLVDKDNVGPSGLKAITGMMTMRPTPDFDAVTGVLEQEQPARDRARRGVQLYTPAVTASWRMRMLRKGNMPEAELAKIRAPTLIVASAADRLLPSLEESGRLVRAIPTAQRVILPNSGHTALLESGIDLAAIMDRTGFLPEGPLPSREQPATAFNDTMVESVTPEENLHTVPAQEASSAPSPVPQAYSLSGSGAADGSHSGNGSSNVVVIKSPRQRGESGTSAASGANVGLVSSSNGSLTAEFAASASSAVSHMEATEHSRDALPSDLAPSSNADRASSDDGVASNGATGPRQAAAFQQESPQEARQGSTWGPDAGSTASSGGRAGPGRRRVIKDQIDENYEDGLRMLTPLRSLLAPVVRGAENVPDGAVKERGCLFVGNHTQFGMYDLPFLMYELYLRGHKVRGLAHPEHWQGPQGALFDRFGAVKASPMAAYKLLRQGESVLLFPGGGREVNKLKGEKYKLIWKDSPDFVRLASKLDCTIIPFAAVGGDDAFDLALDTEELLQNPVLGPLAAGTLERFAPGLDPREALFPVTRGPFGLPSPVPIPRLERLYFKFMPPVAAADVLASLDNEDSCMATYLDVKSSIEQGIRELLQEREVDPERELGPRILGQAARYLPAFDLLQGVGSQQ</sequence>
<dbReference type="Pfam" id="PF01553">
    <property type="entry name" value="Acyltransferase"/>
    <property type="match status" value="1"/>
</dbReference>
<dbReference type="GO" id="GO:0016020">
    <property type="term" value="C:membrane"/>
    <property type="evidence" value="ECO:0007669"/>
    <property type="project" value="TreeGrafter"/>
</dbReference>
<dbReference type="Gene3D" id="3.40.50.1820">
    <property type="entry name" value="alpha/beta hydrolase"/>
    <property type="match status" value="1"/>
</dbReference>
<feature type="compositionally biased region" description="Low complexity" evidence="1">
    <location>
        <begin position="402"/>
        <end position="421"/>
    </location>
</feature>
<dbReference type="Pfam" id="PF00561">
    <property type="entry name" value="Abhydrolase_1"/>
    <property type="match status" value="1"/>
</dbReference>
<dbReference type="PANTHER" id="PTHR22753:SF48">
    <property type="entry name" value="PHOSPHOLIPID_GLYCEROL ACYLTRANSFERASE DOMAIN-CONTAINING PROTEIN"/>
    <property type="match status" value="1"/>
</dbReference>